<protein>
    <recommendedName>
        <fullName evidence="4">Glutathione peroxidase</fullName>
    </recommendedName>
</protein>
<dbReference type="PROSITE" id="PS00460">
    <property type="entry name" value="GLUTATHIONE_PEROXID_1"/>
    <property type="match status" value="1"/>
</dbReference>
<dbReference type="InterPro" id="IPR000889">
    <property type="entry name" value="Glutathione_peroxidase"/>
</dbReference>
<dbReference type="EMBL" id="JAUSUO010000007">
    <property type="protein sequence ID" value="MDQ0343930.1"/>
    <property type="molecule type" value="Genomic_DNA"/>
</dbReference>
<gene>
    <name evidence="6" type="ORF">J2S14_002765</name>
</gene>
<dbReference type="PIRSF" id="PIRSF000303">
    <property type="entry name" value="Glutathion_perox"/>
    <property type="match status" value="1"/>
</dbReference>
<dbReference type="Gene3D" id="3.40.30.10">
    <property type="entry name" value="Glutaredoxin"/>
    <property type="match status" value="1"/>
</dbReference>
<evidence type="ECO:0000259" key="5">
    <source>
        <dbReference type="PROSITE" id="PS51352"/>
    </source>
</evidence>
<dbReference type="RefSeq" id="WP_244682247.1">
    <property type="nucleotide sequence ID" value="NZ_JALIRM010000010.1"/>
</dbReference>
<dbReference type="InterPro" id="IPR029760">
    <property type="entry name" value="GPX_CS"/>
</dbReference>
<dbReference type="PRINTS" id="PR01011">
    <property type="entry name" value="GLUTPROXDASE"/>
</dbReference>
<evidence type="ECO:0000256" key="1">
    <source>
        <dbReference type="ARBA" id="ARBA00006926"/>
    </source>
</evidence>
<dbReference type="InterPro" id="IPR013766">
    <property type="entry name" value="Thioredoxin_domain"/>
</dbReference>
<feature type="domain" description="Thioredoxin" evidence="5">
    <location>
        <begin position="1"/>
        <end position="157"/>
    </location>
</feature>
<organism evidence="6 7">
    <name type="scientific">Lederbergia wuyishanensis</name>
    <dbReference type="NCBI Taxonomy" id="1347903"/>
    <lineage>
        <taxon>Bacteria</taxon>
        <taxon>Bacillati</taxon>
        <taxon>Bacillota</taxon>
        <taxon>Bacilli</taxon>
        <taxon>Bacillales</taxon>
        <taxon>Bacillaceae</taxon>
        <taxon>Lederbergia</taxon>
    </lineage>
</organism>
<dbReference type="InterPro" id="IPR036249">
    <property type="entry name" value="Thioredoxin-like_sf"/>
</dbReference>
<accession>A0ABU0D6A9</accession>
<evidence type="ECO:0000313" key="7">
    <source>
        <dbReference type="Proteomes" id="UP001232343"/>
    </source>
</evidence>
<dbReference type="PROSITE" id="PS51355">
    <property type="entry name" value="GLUTATHIONE_PEROXID_3"/>
    <property type="match status" value="1"/>
</dbReference>
<dbReference type="GO" id="GO:0004602">
    <property type="term" value="F:glutathione peroxidase activity"/>
    <property type="evidence" value="ECO:0007669"/>
    <property type="project" value="UniProtKB-EC"/>
</dbReference>
<evidence type="ECO:0000256" key="3">
    <source>
        <dbReference type="ARBA" id="ARBA00023002"/>
    </source>
</evidence>
<dbReference type="SUPFAM" id="SSF52833">
    <property type="entry name" value="Thioredoxin-like"/>
    <property type="match status" value="1"/>
</dbReference>
<name>A0ABU0D6A9_9BACI</name>
<dbReference type="PANTHER" id="PTHR11592">
    <property type="entry name" value="GLUTATHIONE PEROXIDASE"/>
    <property type="match status" value="1"/>
</dbReference>
<keyword evidence="2 4" id="KW-0575">Peroxidase</keyword>
<dbReference type="CDD" id="cd00340">
    <property type="entry name" value="GSH_Peroxidase"/>
    <property type="match status" value="1"/>
</dbReference>
<evidence type="ECO:0000256" key="4">
    <source>
        <dbReference type="RuleBase" id="RU000499"/>
    </source>
</evidence>
<keyword evidence="7" id="KW-1185">Reference proteome</keyword>
<dbReference type="InterPro" id="IPR029759">
    <property type="entry name" value="GPX_AS"/>
</dbReference>
<evidence type="ECO:0000313" key="6">
    <source>
        <dbReference type="EMBL" id="MDQ0343930.1"/>
    </source>
</evidence>
<dbReference type="Pfam" id="PF00255">
    <property type="entry name" value="GSHPx"/>
    <property type="match status" value="1"/>
</dbReference>
<comment type="similarity">
    <text evidence="1 4">Belongs to the glutathione peroxidase family.</text>
</comment>
<dbReference type="Proteomes" id="UP001232343">
    <property type="component" value="Unassembled WGS sequence"/>
</dbReference>
<proteinExistence type="inferred from homology"/>
<keyword evidence="3 4" id="KW-0560">Oxidoreductase</keyword>
<dbReference type="PANTHER" id="PTHR11592:SF78">
    <property type="entry name" value="GLUTATHIONE PEROXIDASE"/>
    <property type="match status" value="1"/>
</dbReference>
<reference evidence="6 7" key="1">
    <citation type="submission" date="2023-07" db="EMBL/GenBank/DDBJ databases">
        <title>Genomic Encyclopedia of Type Strains, Phase IV (KMG-IV): sequencing the most valuable type-strain genomes for metagenomic binning, comparative biology and taxonomic classification.</title>
        <authorList>
            <person name="Goeker M."/>
        </authorList>
    </citation>
    <scope>NUCLEOTIDE SEQUENCE [LARGE SCALE GENOMIC DNA]</scope>
    <source>
        <strain evidence="6 7">DSM 27848</strain>
    </source>
</reference>
<comment type="caution">
    <text evidence="6">The sequence shown here is derived from an EMBL/GenBank/DDBJ whole genome shotgun (WGS) entry which is preliminary data.</text>
</comment>
<sequence length="157" mass="18007">MSVYQFSATLMNGEEKLLSIYEGKLLLIVNTATKCGFAPQLKELQDLYDNYKEKGFEVLGFPCNQFMNQEPGSDEEVIEACQVNYGVQFPLFKKVHVRGKDAHPLYKYLTSESKGFVTSDIKWNFTKFLVDRNGEVIKRYAPTISPSKIEEDIIKMI</sequence>
<dbReference type="PROSITE" id="PS00763">
    <property type="entry name" value="GLUTATHIONE_PEROXID_2"/>
    <property type="match status" value="1"/>
</dbReference>
<evidence type="ECO:0000256" key="2">
    <source>
        <dbReference type="ARBA" id="ARBA00022559"/>
    </source>
</evidence>
<dbReference type="PROSITE" id="PS51352">
    <property type="entry name" value="THIOREDOXIN_2"/>
    <property type="match status" value="1"/>
</dbReference>